<evidence type="ECO:0000259" key="7">
    <source>
        <dbReference type="PROSITE" id="PS50048"/>
    </source>
</evidence>
<evidence type="ECO:0000256" key="6">
    <source>
        <dbReference type="ARBA" id="ARBA00023242"/>
    </source>
</evidence>
<evidence type="ECO:0000256" key="4">
    <source>
        <dbReference type="ARBA" id="ARBA00023125"/>
    </source>
</evidence>
<keyword evidence="6" id="KW-0539">Nucleus</keyword>
<keyword evidence="4" id="KW-0238">DNA-binding</keyword>
<sequence>MRRKRQLPRASQACDACAVAKARCDNDEICQRCRKRNIPCLRPSLVDVASGEIASKTPDHQGAIQQGSQFPDAQQGSEDVTLVSHRRRGIEECARVSEQSWYQESNYTEGSVEDVERNSETIVPRTDPLYQSVEGALSITSDLNTDTFDPSDNLDILFNVPDVDLLSSIQPLFPLTQESLEVSLGPVSGSFSSKEKSDQVTEVYQKALGHFDPEWRNYRATEEKYLSLALASPWTDDELSHFESYEGHNKLPPSARDQILVMVVDICEPENVSNIISTFPNAEILDRLLRSFLAGHAQELDSWIHIPTFRAGETWTGLLAACVAAGALQEPRDDVRRFGLAIYDILQLYLFKSFEKRFMTTRQLQHVQALVLQLQIGAWSGDKRRMEIAATVAGSILTMLRCGGRYRRSAYSTIIPNEEDAGDILEVKWRRWVVQESFKR</sequence>
<keyword evidence="1" id="KW-0479">Metal-binding</keyword>
<dbReference type="Gene3D" id="4.10.240.10">
    <property type="entry name" value="Zn(2)-C6 fungal-type DNA-binding domain"/>
    <property type="match status" value="1"/>
</dbReference>
<evidence type="ECO:0000256" key="1">
    <source>
        <dbReference type="ARBA" id="ARBA00022723"/>
    </source>
</evidence>
<dbReference type="Proteomes" id="UP001583193">
    <property type="component" value="Unassembled WGS sequence"/>
</dbReference>
<keyword evidence="2" id="KW-0862">Zinc</keyword>
<keyword evidence="9" id="KW-1185">Reference proteome</keyword>
<dbReference type="PANTHER" id="PTHR47660">
    <property type="entry name" value="TRANSCRIPTION FACTOR WITH C2H2 AND ZN(2)-CYS(6) DNA BINDING DOMAIN (EUROFUNG)-RELATED-RELATED"/>
    <property type="match status" value="1"/>
</dbReference>
<dbReference type="PROSITE" id="PS50048">
    <property type="entry name" value="ZN2_CY6_FUNGAL_2"/>
    <property type="match status" value="1"/>
</dbReference>
<comment type="caution">
    <text evidence="8">The sequence shown here is derived from an EMBL/GenBank/DDBJ whole genome shotgun (WGS) entry which is preliminary data.</text>
</comment>
<dbReference type="InterPro" id="IPR036864">
    <property type="entry name" value="Zn2-C6_fun-type_DNA-bd_sf"/>
</dbReference>
<reference evidence="8 9" key="1">
    <citation type="journal article" date="2024" name="IMA Fungus">
        <title>IMA Genome - F19 : A genome assembly and annotation guide to empower mycologists, including annotated draft genome sequences of Ceratocystis pirilliformis, Diaporthe australafricana, Fusarium ophioides, Paecilomyces lecythidis, and Sporothrix stenoceras.</title>
        <authorList>
            <person name="Aylward J."/>
            <person name="Wilson A.M."/>
            <person name="Visagie C.M."/>
            <person name="Spraker J."/>
            <person name="Barnes I."/>
            <person name="Buitendag C."/>
            <person name="Ceriani C."/>
            <person name="Del Mar Angel L."/>
            <person name="du Plessis D."/>
            <person name="Fuchs T."/>
            <person name="Gasser K."/>
            <person name="Kramer D."/>
            <person name="Li W."/>
            <person name="Munsamy K."/>
            <person name="Piso A."/>
            <person name="Price J.L."/>
            <person name="Sonnekus B."/>
            <person name="Thomas C."/>
            <person name="van der Nest A."/>
            <person name="van Dijk A."/>
            <person name="van Heerden A."/>
            <person name="van Vuuren N."/>
            <person name="Yilmaz N."/>
            <person name="Duong T.A."/>
            <person name="van der Merwe N.A."/>
            <person name="Wingfield M.J."/>
            <person name="Wingfield B.D."/>
        </authorList>
    </citation>
    <scope>NUCLEOTIDE SEQUENCE [LARGE SCALE GENOMIC DNA]</scope>
    <source>
        <strain evidence="8 9">CMW 18167</strain>
    </source>
</reference>
<name>A0ABR3YC31_9EURO</name>
<evidence type="ECO:0000313" key="9">
    <source>
        <dbReference type="Proteomes" id="UP001583193"/>
    </source>
</evidence>
<evidence type="ECO:0000313" key="8">
    <source>
        <dbReference type="EMBL" id="KAL1885412.1"/>
    </source>
</evidence>
<keyword evidence="5" id="KW-0804">Transcription</keyword>
<evidence type="ECO:0000256" key="2">
    <source>
        <dbReference type="ARBA" id="ARBA00022833"/>
    </source>
</evidence>
<dbReference type="PROSITE" id="PS00463">
    <property type="entry name" value="ZN2_CY6_FUNGAL_1"/>
    <property type="match status" value="1"/>
</dbReference>
<protein>
    <recommendedName>
        <fullName evidence="7">Zn(2)-C6 fungal-type domain-containing protein</fullName>
    </recommendedName>
</protein>
<organism evidence="8 9">
    <name type="scientific">Paecilomyces lecythidis</name>
    <dbReference type="NCBI Taxonomy" id="3004212"/>
    <lineage>
        <taxon>Eukaryota</taxon>
        <taxon>Fungi</taxon>
        <taxon>Dikarya</taxon>
        <taxon>Ascomycota</taxon>
        <taxon>Pezizomycotina</taxon>
        <taxon>Eurotiomycetes</taxon>
        <taxon>Eurotiomycetidae</taxon>
        <taxon>Eurotiales</taxon>
        <taxon>Thermoascaceae</taxon>
        <taxon>Paecilomyces</taxon>
    </lineage>
</organism>
<gene>
    <name evidence="8" type="ORF">Plec18167_000906</name>
</gene>
<accession>A0ABR3YC31</accession>
<evidence type="ECO:0000256" key="3">
    <source>
        <dbReference type="ARBA" id="ARBA00023015"/>
    </source>
</evidence>
<dbReference type="CDD" id="cd00067">
    <property type="entry name" value="GAL4"/>
    <property type="match status" value="1"/>
</dbReference>
<feature type="domain" description="Zn(2)-C6 fungal-type" evidence="7">
    <location>
        <begin position="13"/>
        <end position="40"/>
    </location>
</feature>
<dbReference type="SUPFAM" id="SSF57701">
    <property type="entry name" value="Zn2/Cys6 DNA-binding domain"/>
    <property type="match status" value="1"/>
</dbReference>
<dbReference type="EMBL" id="JAVDPF010000002">
    <property type="protein sequence ID" value="KAL1885412.1"/>
    <property type="molecule type" value="Genomic_DNA"/>
</dbReference>
<proteinExistence type="predicted"/>
<dbReference type="InterPro" id="IPR001138">
    <property type="entry name" value="Zn2Cys6_DnaBD"/>
</dbReference>
<keyword evidence="3" id="KW-0805">Transcription regulation</keyword>
<evidence type="ECO:0000256" key="5">
    <source>
        <dbReference type="ARBA" id="ARBA00023163"/>
    </source>
</evidence>
<dbReference type="PANTHER" id="PTHR47660:SF2">
    <property type="entry name" value="TRANSCRIPTION FACTOR WITH C2H2 AND ZN(2)-CYS(6) DNA BINDING DOMAIN (EUROFUNG)"/>
    <property type="match status" value="1"/>
</dbReference>